<feature type="domain" description="Methyltransferase" evidence="2">
    <location>
        <begin position="43"/>
        <end position="135"/>
    </location>
</feature>
<dbReference type="SUPFAM" id="SSF53335">
    <property type="entry name" value="S-adenosyl-L-methionine-dependent methyltransferases"/>
    <property type="match status" value="1"/>
</dbReference>
<dbReference type="EMBL" id="RFFG01000029">
    <property type="protein sequence ID" value="RMI42924.1"/>
    <property type="molecule type" value="Genomic_DNA"/>
</dbReference>
<keyword evidence="3" id="KW-0489">Methyltransferase</keyword>
<keyword evidence="1 3" id="KW-0808">Transferase</keyword>
<protein>
    <submittedName>
        <fullName evidence="3">Class I SAM-dependent methyltransferase</fullName>
    </submittedName>
</protein>
<sequence>MITKGTQGYGAEADRLAHEYESLPSEDVFRDVLHLIPGKPGRVLDIGAGTGRDAAAFAVRGHAVTAVEPTPELLAHARRLHAGAGIAWLDDTLPDLAAVQGTFDLVTLVAVFMHLDAGERPRAMRRLAGLLEPAGVALLTLRHGPTPQGRHMFDIPDEETVAHAAGAGLSVVHRSTWNDLLGRPGVSWTTLALTPAEAP</sequence>
<evidence type="ECO:0000256" key="1">
    <source>
        <dbReference type="ARBA" id="ARBA00022679"/>
    </source>
</evidence>
<dbReference type="CDD" id="cd02440">
    <property type="entry name" value="AdoMet_MTases"/>
    <property type="match status" value="1"/>
</dbReference>
<dbReference type="InterPro" id="IPR041698">
    <property type="entry name" value="Methyltransf_25"/>
</dbReference>
<reference evidence="3 4" key="1">
    <citation type="submission" date="2018-10" db="EMBL/GenBank/DDBJ databases">
        <title>Isolation from soil.</title>
        <authorList>
            <person name="Hu J."/>
        </authorList>
    </citation>
    <scope>NUCLEOTIDE SEQUENCE [LARGE SCALE GENOMIC DNA]</scope>
    <source>
        <strain evidence="3 4">NEAU-Ht49</strain>
    </source>
</reference>
<dbReference type="InterPro" id="IPR029063">
    <property type="entry name" value="SAM-dependent_MTases_sf"/>
</dbReference>
<keyword evidence="4" id="KW-1185">Reference proteome</keyword>
<dbReference type="GO" id="GO:0008168">
    <property type="term" value="F:methyltransferase activity"/>
    <property type="evidence" value="ECO:0007669"/>
    <property type="project" value="UniProtKB-KW"/>
</dbReference>
<dbReference type="GO" id="GO:0032259">
    <property type="term" value="P:methylation"/>
    <property type="evidence" value="ECO:0007669"/>
    <property type="project" value="UniProtKB-KW"/>
</dbReference>
<dbReference type="PANTHER" id="PTHR43861">
    <property type="entry name" value="TRANS-ACONITATE 2-METHYLTRANSFERASE-RELATED"/>
    <property type="match status" value="1"/>
</dbReference>
<dbReference type="OrthoDB" id="9810615at2"/>
<evidence type="ECO:0000313" key="3">
    <source>
        <dbReference type="EMBL" id="RMI42924.1"/>
    </source>
</evidence>
<dbReference type="AlphaFoldDB" id="A0A3M2LZK1"/>
<evidence type="ECO:0000259" key="2">
    <source>
        <dbReference type="Pfam" id="PF13649"/>
    </source>
</evidence>
<proteinExistence type="predicted"/>
<evidence type="ECO:0000313" key="4">
    <source>
        <dbReference type="Proteomes" id="UP000282674"/>
    </source>
</evidence>
<dbReference type="Gene3D" id="3.40.50.150">
    <property type="entry name" value="Vaccinia Virus protein VP39"/>
    <property type="match status" value="1"/>
</dbReference>
<organism evidence="3 4">
    <name type="scientific">Actinomadura harenae</name>
    <dbReference type="NCBI Taxonomy" id="2483351"/>
    <lineage>
        <taxon>Bacteria</taxon>
        <taxon>Bacillati</taxon>
        <taxon>Actinomycetota</taxon>
        <taxon>Actinomycetes</taxon>
        <taxon>Streptosporangiales</taxon>
        <taxon>Thermomonosporaceae</taxon>
        <taxon>Actinomadura</taxon>
    </lineage>
</organism>
<dbReference type="RefSeq" id="WP_122195561.1">
    <property type="nucleotide sequence ID" value="NZ_JBHSKC010000017.1"/>
</dbReference>
<accession>A0A3M2LZK1</accession>
<comment type="caution">
    <text evidence="3">The sequence shown here is derived from an EMBL/GenBank/DDBJ whole genome shotgun (WGS) entry which is preliminary data.</text>
</comment>
<name>A0A3M2LZK1_9ACTN</name>
<dbReference type="Pfam" id="PF13649">
    <property type="entry name" value="Methyltransf_25"/>
    <property type="match status" value="1"/>
</dbReference>
<dbReference type="Proteomes" id="UP000282674">
    <property type="component" value="Unassembled WGS sequence"/>
</dbReference>
<gene>
    <name evidence="3" type="ORF">EBO15_18030</name>
</gene>